<dbReference type="Pfam" id="PF01872">
    <property type="entry name" value="RibD_C"/>
    <property type="match status" value="1"/>
</dbReference>
<dbReference type="GO" id="GO:0009231">
    <property type="term" value="P:riboflavin biosynthetic process"/>
    <property type="evidence" value="ECO:0007669"/>
    <property type="project" value="InterPro"/>
</dbReference>
<gene>
    <name evidence="3" type="ORF">CN689_10855</name>
    <name evidence="2" type="ORF">DTO10_17645</name>
</gene>
<name>A0AAX0S250_9BACI</name>
<dbReference type="PANTHER" id="PTHR38011:SF11">
    <property type="entry name" value="2,5-DIAMINO-6-RIBOSYLAMINO-4(3H)-PYRIMIDINONE 5'-PHOSPHATE REDUCTASE"/>
    <property type="match status" value="1"/>
</dbReference>
<keyword evidence="5" id="KW-1185">Reference proteome</keyword>
<dbReference type="EMBL" id="NUEQ01000015">
    <property type="protein sequence ID" value="PEJ33931.1"/>
    <property type="molecule type" value="Genomic_DNA"/>
</dbReference>
<evidence type="ECO:0000259" key="1">
    <source>
        <dbReference type="Pfam" id="PF01872"/>
    </source>
</evidence>
<dbReference type="GO" id="GO:0008703">
    <property type="term" value="F:5-amino-6-(5-phosphoribosylamino)uracil reductase activity"/>
    <property type="evidence" value="ECO:0007669"/>
    <property type="project" value="InterPro"/>
</dbReference>
<evidence type="ECO:0000313" key="3">
    <source>
        <dbReference type="EMBL" id="PEJ33931.1"/>
    </source>
</evidence>
<reference evidence="2 5" key="2">
    <citation type="submission" date="2018-07" db="EMBL/GenBank/DDBJ databases">
        <title>The molecular basis for the intramolecular migration of carboxyl group in the catabolism of para-hydroxybenzoate via gentisate.</title>
        <authorList>
            <person name="Zhao H."/>
            <person name="Xu Y."/>
            <person name="Lin S."/>
            <person name="Spain J.C."/>
            <person name="Zhou N.-Y."/>
        </authorList>
    </citation>
    <scope>NUCLEOTIDE SEQUENCE [LARGE SCALE GENOMIC DNA]</scope>
    <source>
        <strain evidence="2 5">PHB-7a</strain>
    </source>
</reference>
<feature type="domain" description="Bacterial bifunctional deaminase-reductase C-terminal" evidence="1">
    <location>
        <begin position="3"/>
        <end position="172"/>
    </location>
</feature>
<dbReference type="SUPFAM" id="SSF53597">
    <property type="entry name" value="Dihydrofolate reductase-like"/>
    <property type="match status" value="1"/>
</dbReference>
<evidence type="ECO:0000313" key="5">
    <source>
        <dbReference type="Proteomes" id="UP000260457"/>
    </source>
</evidence>
<dbReference type="AlphaFoldDB" id="A0AAX0S250"/>
<dbReference type="Gene3D" id="3.40.430.10">
    <property type="entry name" value="Dihydrofolate Reductase, subunit A"/>
    <property type="match status" value="1"/>
</dbReference>
<dbReference type="PANTHER" id="PTHR38011">
    <property type="entry name" value="DIHYDROFOLATE REDUCTASE FAMILY PROTEIN (AFU_ORTHOLOGUE AFUA_8G06820)"/>
    <property type="match status" value="1"/>
</dbReference>
<protein>
    <submittedName>
        <fullName evidence="3">Deaminase</fullName>
    </submittedName>
    <submittedName>
        <fullName evidence="2">Dihydrofolate reductase</fullName>
    </submittedName>
</protein>
<sequence length="181" mass="20080">MAKLIYHVATTLDNFIADLNGVADDSIFLSEGEHVTDFISDIQQYDAVLMGGKTYEYGFQFGLKPGEPSAYKGLKHYIFSNTIQFESNDEVELIKGNAVDYIHNLKITESGKLWLCGGGQLGGTLIKHKLIDQLVLKVNPVMIGEGIPLFGSVKPRLTLELVDMKQYTNGVVKPTYNIIYS</sequence>
<dbReference type="InterPro" id="IPR050765">
    <property type="entry name" value="Riboflavin_Biosynth_HTPR"/>
</dbReference>
<evidence type="ECO:0000313" key="2">
    <source>
        <dbReference type="EMBL" id="AXN40002.1"/>
    </source>
</evidence>
<dbReference type="InterPro" id="IPR024072">
    <property type="entry name" value="DHFR-like_dom_sf"/>
</dbReference>
<dbReference type="EMBL" id="CP030926">
    <property type="protein sequence ID" value="AXN40002.1"/>
    <property type="molecule type" value="Genomic_DNA"/>
</dbReference>
<organism evidence="3 4">
    <name type="scientific">Peribacillus butanolivorans</name>
    <dbReference type="NCBI Taxonomy" id="421767"/>
    <lineage>
        <taxon>Bacteria</taxon>
        <taxon>Bacillati</taxon>
        <taxon>Bacillota</taxon>
        <taxon>Bacilli</taxon>
        <taxon>Bacillales</taxon>
        <taxon>Bacillaceae</taxon>
        <taxon>Peribacillus</taxon>
    </lineage>
</organism>
<dbReference type="KEGG" id="pbut:DTO10_17645"/>
<accession>A0AAX0S250</accession>
<evidence type="ECO:0000313" key="4">
    <source>
        <dbReference type="Proteomes" id="UP000220106"/>
    </source>
</evidence>
<dbReference type="RefSeq" id="WP_053344805.1">
    <property type="nucleotide sequence ID" value="NZ_CP030926.1"/>
</dbReference>
<reference evidence="3 4" key="1">
    <citation type="submission" date="2017-09" db="EMBL/GenBank/DDBJ databases">
        <title>Large-scale bioinformatics analysis of Bacillus genomes uncovers conserved roles of natural products in bacterial physiology.</title>
        <authorList>
            <consortium name="Agbiome Team Llc"/>
            <person name="Bleich R.M."/>
            <person name="Kirk G.J."/>
            <person name="Santa Maria K.C."/>
            <person name="Allen S.E."/>
            <person name="Farag S."/>
            <person name="Shank E.A."/>
            <person name="Bowers A."/>
        </authorList>
    </citation>
    <scope>NUCLEOTIDE SEQUENCE [LARGE SCALE GENOMIC DNA]</scope>
    <source>
        <strain evidence="3 4">AFS003229</strain>
    </source>
</reference>
<dbReference type="GeneID" id="97408534"/>
<proteinExistence type="predicted"/>
<dbReference type="InterPro" id="IPR002734">
    <property type="entry name" value="RibDG_C"/>
</dbReference>
<dbReference type="Proteomes" id="UP000220106">
    <property type="component" value="Unassembled WGS sequence"/>
</dbReference>
<dbReference type="Proteomes" id="UP000260457">
    <property type="component" value="Chromosome"/>
</dbReference>